<name>A0A5P8VQP1_9NOSO</name>
<dbReference type="AlphaFoldDB" id="A0A5P8VQP1"/>
<gene>
    <name evidence="1" type="ORF">GXM_00120</name>
</gene>
<keyword evidence="2" id="KW-1185">Reference proteome</keyword>
<dbReference type="EMBL" id="CP045226">
    <property type="protein sequence ID" value="QFS42647.1"/>
    <property type="molecule type" value="Genomic_DNA"/>
</dbReference>
<proteinExistence type="predicted"/>
<evidence type="ECO:0000313" key="2">
    <source>
        <dbReference type="Proteomes" id="UP000326678"/>
    </source>
</evidence>
<accession>A0A5P8VQP1</accession>
<dbReference type="Proteomes" id="UP000326678">
    <property type="component" value="Chromosome Gxm1"/>
</dbReference>
<dbReference type="KEGG" id="nsh:GXM_00120"/>
<evidence type="ECO:0000313" key="1">
    <source>
        <dbReference type="EMBL" id="QFS42647.1"/>
    </source>
</evidence>
<organism evidence="1 2">
    <name type="scientific">Nostoc sphaeroides CCNUC1</name>
    <dbReference type="NCBI Taxonomy" id="2653204"/>
    <lineage>
        <taxon>Bacteria</taxon>
        <taxon>Bacillati</taxon>
        <taxon>Cyanobacteriota</taxon>
        <taxon>Cyanophyceae</taxon>
        <taxon>Nostocales</taxon>
        <taxon>Nostocaceae</taxon>
        <taxon>Nostoc</taxon>
    </lineage>
</organism>
<protein>
    <submittedName>
        <fullName evidence="1">Uncharacterized protein</fullName>
    </submittedName>
</protein>
<sequence length="49" mass="5945">MPTPQSIIEYFFIWKSLSISSFSLRPWRPTLTRRYAMAVRSKIDFDKEF</sequence>
<reference evidence="1 2" key="1">
    <citation type="submission" date="2019-10" db="EMBL/GenBank/DDBJ databases">
        <title>Genomic and transcriptomic insights into the perfect genentic adaptation of a filamentous nitrogen-fixing cyanobacterium to rice fields.</title>
        <authorList>
            <person name="Chen Z."/>
        </authorList>
    </citation>
    <scope>NUCLEOTIDE SEQUENCE [LARGE SCALE GENOMIC DNA]</scope>
    <source>
        <strain evidence="1">CCNUC1</strain>
    </source>
</reference>